<evidence type="ECO:0000256" key="2">
    <source>
        <dbReference type="ARBA" id="ARBA00023125"/>
    </source>
</evidence>
<dbReference type="Proteomes" id="UP000544122">
    <property type="component" value="Unassembled WGS sequence"/>
</dbReference>
<evidence type="ECO:0000313" key="6">
    <source>
        <dbReference type="EMBL" id="NOJ40249.1"/>
    </source>
</evidence>
<dbReference type="InterPro" id="IPR036388">
    <property type="entry name" value="WH-like_DNA-bd_sf"/>
</dbReference>
<dbReference type="InterPro" id="IPR019888">
    <property type="entry name" value="Tscrpt_reg_AsnC-like"/>
</dbReference>
<dbReference type="CDD" id="cd00090">
    <property type="entry name" value="HTH_ARSR"/>
    <property type="match status" value="1"/>
</dbReference>
<dbReference type="GO" id="GO:0043565">
    <property type="term" value="F:sequence-specific DNA binding"/>
    <property type="evidence" value="ECO:0007669"/>
    <property type="project" value="InterPro"/>
</dbReference>
<dbReference type="PRINTS" id="PR00033">
    <property type="entry name" value="HTHASNC"/>
</dbReference>
<feature type="region of interest" description="Disordered" evidence="4">
    <location>
        <begin position="158"/>
        <end position="182"/>
    </location>
</feature>
<dbReference type="InterPro" id="IPR011991">
    <property type="entry name" value="ArsR-like_HTH"/>
</dbReference>
<dbReference type="RefSeq" id="WP_171579455.1">
    <property type="nucleotide sequence ID" value="NZ_JAAVLX010000003.1"/>
</dbReference>
<dbReference type="SUPFAM" id="SSF54909">
    <property type="entry name" value="Dimeric alpha+beta barrel"/>
    <property type="match status" value="1"/>
</dbReference>
<proteinExistence type="predicted"/>
<keyword evidence="3" id="KW-0804">Transcription</keyword>
<gene>
    <name evidence="6" type="ORF">HCN58_11665</name>
</gene>
<comment type="caution">
    <text evidence="6">The sequence shown here is derived from an EMBL/GenBank/DDBJ whole genome shotgun (WGS) entry which is preliminary data.</text>
</comment>
<protein>
    <submittedName>
        <fullName evidence="6">Lrp/AsnC family transcriptional regulator</fullName>
    </submittedName>
</protein>
<keyword evidence="1" id="KW-0805">Transcription regulation</keyword>
<dbReference type="AlphaFoldDB" id="A0A7Y4GR81"/>
<dbReference type="PANTHER" id="PTHR30154">
    <property type="entry name" value="LEUCINE-RESPONSIVE REGULATORY PROTEIN"/>
    <property type="match status" value="1"/>
</dbReference>
<dbReference type="GO" id="GO:0006355">
    <property type="term" value="P:regulation of DNA-templated transcription"/>
    <property type="evidence" value="ECO:0007669"/>
    <property type="project" value="UniProtKB-ARBA"/>
</dbReference>
<dbReference type="Gene3D" id="3.30.70.920">
    <property type="match status" value="1"/>
</dbReference>
<dbReference type="PROSITE" id="PS50956">
    <property type="entry name" value="HTH_ASNC_2"/>
    <property type="match status" value="1"/>
</dbReference>
<keyword evidence="2" id="KW-0238">DNA-binding</keyword>
<dbReference type="PROSITE" id="PS00519">
    <property type="entry name" value="HTH_ASNC_1"/>
    <property type="match status" value="1"/>
</dbReference>
<keyword evidence="7" id="KW-1185">Reference proteome</keyword>
<dbReference type="Pfam" id="PF13412">
    <property type="entry name" value="HTH_24"/>
    <property type="match status" value="1"/>
</dbReference>
<evidence type="ECO:0000256" key="1">
    <source>
        <dbReference type="ARBA" id="ARBA00023015"/>
    </source>
</evidence>
<evidence type="ECO:0000256" key="3">
    <source>
        <dbReference type="ARBA" id="ARBA00023163"/>
    </source>
</evidence>
<sequence>MPNADLDPIDRRIVAELQANGRLTNVELADKIGLSPSPCLRRVKRLERSGYIEGYRAALRRDRIGLGFSVFLGVKIEGHANERALQFEKAVVAMPEIIACHLVSGEADYFLEVVVPDLADYQRFLVGKLLNLPIVREVRSNIAIQTLKAGAPLPLQHLETPKPQKLQQNARPGRSERRNRRS</sequence>
<dbReference type="Gene3D" id="1.10.10.10">
    <property type="entry name" value="Winged helix-like DNA-binding domain superfamily/Winged helix DNA-binding domain"/>
    <property type="match status" value="1"/>
</dbReference>
<dbReference type="SUPFAM" id="SSF46785">
    <property type="entry name" value="Winged helix' DNA-binding domain"/>
    <property type="match status" value="1"/>
</dbReference>
<reference evidence="6 7" key="1">
    <citation type="submission" date="2020-03" db="EMBL/GenBank/DDBJ databases">
        <title>Bradyrhizobium diversity isolated from nodules of Indigofera sp.</title>
        <authorList>
            <person name="Klepa M."/>
            <person name="Helene L."/>
            <person name="Hungria M."/>
        </authorList>
    </citation>
    <scope>NUCLEOTIDE SEQUENCE [LARGE SCALE GENOMIC DNA]</scope>
    <source>
        <strain evidence="6 7">WSM 1791</strain>
    </source>
</reference>
<evidence type="ECO:0000259" key="5">
    <source>
        <dbReference type="PROSITE" id="PS50956"/>
    </source>
</evidence>
<dbReference type="InterPro" id="IPR036390">
    <property type="entry name" value="WH_DNA-bd_sf"/>
</dbReference>
<dbReference type="GO" id="GO:0005829">
    <property type="term" value="C:cytosol"/>
    <property type="evidence" value="ECO:0007669"/>
    <property type="project" value="TreeGrafter"/>
</dbReference>
<dbReference type="InterPro" id="IPR000485">
    <property type="entry name" value="AsnC-type_HTH_dom"/>
</dbReference>
<dbReference type="EMBL" id="JAAVLX010000003">
    <property type="protein sequence ID" value="NOJ40249.1"/>
    <property type="molecule type" value="Genomic_DNA"/>
</dbReference>
<name>A0A7Y4GR81_9BRAD</name>
<dbReference type="PANTHER" id="PTHR30154:SF34">
    <property type="entry name" value="TRANSCRIPTIONAL REGULATOR AZLB"/>
    <property type="match status" value="1"/>
</dbReference>
<dbReference type="GO" id="GO:0043200">
    <property type="term" value="P:response to amino acid"/>
    <property type="evidence" value="ECO:0007669"/>
    <property type="project" value="TreeGrafter"/>
</dbReference>
<accession>A0A7Y4GR81</accession>
<dbReference type="InterPro" id="IPR019887">
    <property type="entry name" value="Tscrpt_reg_AsnC/Lrp_C"/>
</dbReference>
<feature type="domain" description="HTH asnC-type" evidence="5">
    <location>
        <begin position="6"/>
        <end position="67"/>
    </location>
</feature>
<evidence type="ECO:0000313" key="7">
    <source>
        <dbReference type="Proteomes" id="UP000544122"/>
    </source>
</evidence>
<dbReference type="InterPro" id="IPR011008">
    <property type="entry name" value="Dimeric_a/b-barrel"/>
</dbReference>
<dbReference type="SMART" id="SM00344">
    <property type="entry name" value="HTH_ASNC"/>
    <property type="match status" value="1"/>
</dbReference>
<dbReference type="Pfam" id="PF01037">
    <property type="entry name" value="AsnC_trans_reg"/>
    <property type="match status" value="1"/>
</dbReference>
<organism evidence="6 7">
    <name type="scientific">Bradyrhizobium australiense</name>
    <dbReference type="NCBI Taxonomy" id="2721161"/>
    <lineage>
        <taxon>Bacteria</taxon>
        <taxon>Pseudomonadati</taxon>
        <taxon>Pseudomonadota</taxon>
        <taxon>Alphaproteobacteria</taxon>
        <taxon>Hyphomicrobiales</taxon>
        <taxon>Nitrobacteraceae</taxon>
        <taxon>Bradyrhizobium</taxon>
    </lineage>
</organism>
<evidence type="ECO:0000256" key="4">
    <source>
        <dbReference type="SAM" id="MobiDB-lite"/>
    </source>
</evidence>
<dbReference type="InterPro" id="IPR019885">
    <property type="entry name" value="Tscrpt_reg_HTH_AsnC-type_CS"/>
</dbReference>